<feature type="compositionally biased region" description="Polar residues" evidence="6">
    <location>
        <begin position="445"/>
        <end position="460"/>
    </location>
</feature>
<dbReference type="InterPro" id="IPR000571">
    <property type="entry name" value="Znf_CCCH"/>
</dbReference>
<keyword evidence="1 5" id="KW-0479">Metal-binding</keyword>
<proteinExistence type="predicted"/>
<feature type="region of interest" description="Disordered" evidence="6">
    <location>
        <begin position="445"/>
        <end position="484"/>
    </location>
</feature>
<evidence type="ECO:0000256" key="2">
    <source>
        <dbReference type="ARBA" id="ARBA00022771"/>
    </source>
</evidence>
<dbReference type="InterPro" id="IPR036855">
    <property type="entry name" value="Znf_CCCH_sf"/>
</dbReference>
<feature type="zinc finger region" description="C3H1-type" evidence="5">
    <location>
        <begin position="8"/>
        <end position="36"/>
    </location>
</feature>
<name>A0ABD3M6X7_9STRA</name>
<dbReference type="Gene3D" id="4.10.1000.10">
    <property type="entry name" value="Zinc finger, CCCH-type"/>
    <property type="match status" value="2"/>
</dbReference>
<evidence type="ECO:0000313" key="9">
    <source>
        <dbReference type="Proteomes" id="UP001530293"/>
    </source>
</evidence>
<feature type="zinc finger region" description="C3H1-type" evidence="5">
    <location>
        <begin position="144"/>
        <end position="172"/>
    </location>
</feature>
<feature type="domain" description="C3H1-type" evidence="7">
    <location>
        <begin position="56"/>
        <end position="84"/>
    </location>
</feature>
<evidence type="ECO:0000256" key="4">
    <source>
        <dbReference type="ARBA" id="ARBA00023125"/>
    </source>
</evidence>
<feature type="region of interest" description="Disordered" evidence="6">
    <location>
        <begin position="529"/>
        <end position="590"/>
    </location>
</feature>
<dbReference type="EMBL" id="JALLBG020000247">
    <property type="protein sequence ID" value="KAL3757942.1"/>
    <property type="molecule type" value="Genomic_DNA"/>
</dbReference>
<evidence type="ECO:0000256" key="5">
    <source>
        <dbReference type="PROSITE-ProRule" id="PRU00723"/>
    </source>
</evidence>
<organism evidence="8 9">
    <name type="scientific">Discostella pseudostelligera</name>
    <dbReference type="NCBI Taxonomy" id="259834"/>
    <lineage>
        <taxon>Eukaryota</taxon>
        <taxon>Sar</taxon>
        <taxon>Stramenopiles</taxon>
        <taxon>Ochrophyta</taxon>
        <taxon>Bacillariophyta</taxon>
        <taxon>Coscinodiscophyceae</taxon>
        <taxon>Thalassiosirophycidae</taxon>
        <taxon>Stephanodiscales</taxon>
        <taxon>Stephanodiscaceae</taxon>
        <taxon>Discostella</taxon>
    </lineage>
</organism>
<sequence>MVVKYPVRPGEADCRDYLRTGRCKYGEACKYNHPPEVESGGGVKPVNPSEPLFPIRPNEPPCQYFLKHGTCKFAQSCKFNHPRVLSSAVVGGDGSISHGNIPIGQLVYVTSNATPPPPGAISGESSSTQHLMMSSSSVQVLPQRPTETDCIFFLRNGRCKYGATCKFHHPLDAINAHHHNNNIIRSATLNGRDRSLSTGSIPDGRNQIHQQQHLLYSSAPSQRLKPITELVTSPTQPTHILLPDGQIAVILDSQSLQNVSEMNPQDRPKYYYAQSDSSTGAHSSMFPSPMLTATTNSTSNNTFDSCTDLMGLNGSYQVQAQETMQLPRGPQKSGSGGSLSAYESVDSGTHAIGDCDLSGRHPPLQQVSPSRMRPWPINDGLVGQLNNQSRSQGLIGSAAAYWPSNGSLSSDPCLPVTTNAHVQAESNYRSLPNFAPHRTQDSHQLYSTERNHPTTPSVSSERMAARHELNRNPQGSSSGNDEGLSMMTSALLTMMDRQDQPSDFDDATYQQRYSVNSLGSLGINQDEELYSSRNGGSRRPEGATPLRAPPGMMMMSPPPDSSHFRQDVARPKSPLGGGYFIGGYDQPPPR</sequence>
<feature type="compositionally biased region" description="Polar residues" evidence="6">
    <location>
        <begin position="471"/>
        <end position="480"/>
    </location>
</feature>
<evidence type="ECO:0000256" key="1">
    <source>
        <dbReference type="ARBA" id="ARBA00022723"/>
    </source>
</evidence>
<protein>
    <recommendedName>
        <fullName evidence="7">C3H1-type domain-containing protein</fullName>
    </recommendedName>
</protein>
<dbReference type="Pfam" id="PF00642">
    <property type="entry name" value="zf-CCCH"/>
    <property type="match status" value="3"/>
</dbReference>
<dbReference type="PANTHER" id="PTHR12506:SF50">
    <property type="entry name" value="ZINC FINGER CCCH DOMAIN-CONTAINING PROTEIN 26"/>
    <property type="match status" value="1"/>
</dbReference>
<evidence type="ECO:0000313" key="8">
    <source>
        <dbReference type="EMBL" id="KAL3757942.1"/>
    </source>
</evidence>
<feature type="domain" description="C3H1-type" evidence="7">
    <location>
        <begin position="8"/>
        <end position="36"/>
    </location>
</feature>
<evidence type="ECO:0000256" key="3">
    <source>
        <dbReference type="ARBA" id="ARBA00022833"/>
    </source>
</evidence>
<feature type="region of interest" description="Disordered" evidence="6">
    <location>
        <begin position="350"/>
        <end position="369"/>
    </location>
</feature>
<feature type="domain" description="C3H1-type" evidence="7">
    <location>
        <begin position="144"/>
        <end position="172"/>
    </location>
</feature>
<keyword evidence="4" id="KW-0238">DNA-binding</keyword>
<dbReference type="GO" id="GO:0003729">
    <property type="term" value="F:mRNA binding"/>
    <property type="evidence" value="ECO:0007669"/>
    <property type="project" value="UniProtKB-ARBA"/>
</dbReference>
<dbReference type="GO" id="GO:0003677">
    <property type="term" value="F:DNA binding"/>
    <property type="evidence" value="ECO:0007669"/>
    <property type="project" value="UniProtKB-KW"/>
</dbReference>
<reference evidence="8 9" key="1">
    <citation type="submission" date="2024-10" db="EMBL/GenBank/DDBJ databases">
        <title>Updated reference genomes for cyclostephanoid diatoms.</title>
        <authorList>
            <person name="Roberts W.R."/>
            <person name="Alverson A.J."/>
        </authorList>
    </citation>
    <scope>NUCLEOTIDE SEQUENCE [LARGE SCALE GENOMIC DNA]</scope>
    <source>
        <strain evidence="8 9">AJA232-27</strain>
    </source>
</reference>
<keyword evidence="3 5" id="KW-0862">Zinc</keyword>
<dbReference type="SMART" id="SM00356">
    <property type="entry name" value="ZnF_C3H1"/>
    <property type="match status" value="3"/>
</dbReference>
<evidence type="ECO:0000256" key="6">
    <source>
        <dbReference type="SAM" id="MobiDB-lite"/>
    </source>
</evidence>
<feature type="zinc finger region" description="C3H1-type" evidence="5">
    <location>
        <begin position="56"/>
        <end position="84"/>
    </location>
</feature>
<keyword evidence="2 5" id="KW-0863">Zinc-finger</keyword>
<gene>
    <name evidence="8" type="ORF">ACHAWU_002862</name>
</gene>
<evidence type="ECO:0000259" key="7">
    <source>
        <dbReference type="PROSITE" id="PS50103"/>
    </source>
</evidence>
<feature type="region of interest" description="Disordered" evidence="6">
    <location>
        <begin position="325"/>
        <end position="344"/>
    </location>
</feature>
<dbReference type="AlphaFoldDB" id="A0ABD3M6X7"/>
<dbReference type="Proteomes" id="UP001530293">
    <property type="component" value="Unassembled WGS sequence"/>
</dbReference>
<comment type="caution">
    <text evidence="8">The sequence shown here is derived from an EMBL/GenBank/DDBJ whole genome shotgun (WGS) entry which is preliminary data.</text>
</comment>
<dbReference type="PANTHER" id="PTHR12506">
    <property type="entry name" value="PROTEIN PHOSPHATASE RELATED"/>
    <property type="match status" value="1"/>
</dbReference>
<keyword evidence="9" id="KW-1185">Reference proteome</keyword>
<dbReference type="PROSITE" id="PS50103">
    <property type="entry name" value="ZF_C3H1"/>
    <property type="match status" value="3"/>
</dbReference>
<dbReference type="SUPFAM" id="SSF90229">
    <property type="entry name" value="CCCH zinc finger"/>
    <property type="match status" value="3"/>
</dbReference>
<accession>A0ABD3M6X7</accession>
<dbReference type="GO" id="GO:0008270">
    <property type="term" value="F:zinc ion binding"/>
    <property type="evidence" value="ECO:0007669"/>
    <property type="project" value="UniProtKB-KW"/>
</dbReference>
<dbReference type="InterPro" id="IPR050974">
    <property type="entry name" value="Plant_ZF_CCCH"/>
</dbReference>